<dbReference type="Proteomes" id="UP001241758">
    <property type="component" value="Unassembled WGS sequence"/>
</dbReference>
<dbReference type="NCBIfam" id="TIGR00254">
    <property type="entry name" value="GGDEF"/>
    <property type="match status" value="1"/>
</dbReference>
<keyword evidence="3" id="KW-0548">Nucleotidyltransferase</keyword>
<feature type="transmembrane region" description="Helical" evidence="1">
    <location>
        <begin position="135"/>
        <end position="154"/>
    </location>
</feature>
<feature type="transmembrane region" description="Helical" evidence="1">
    <location>
        <begin position="199"/>
        <end position="218"/>
    </location>
</feature>
<feature type="domain" description="GGDEF" evidence="2">
    <location>
        <begin position="537"/>
        <end position="669"/>
    </location>
</feature>
<organism evidence="3 4">
    <name type="scientific">Actinoplanes sandaracinus</name>
    <dbReference type="NCBI Taxonomy" id="3045177"/>
    <lineage>
        <taxon>Bacteria</taxon>
        <taxon>Bacillati</taxon>
        <taxon>Actinomycetota</taxon>
        <taxon>Actinomycetes</taxon>
        <taxon>Micromonosporales</taxon>
        <taxon>Micromonosporaceae</taxon>
        <taxon>Actinoplanes</taxon>
    </lineage>
</organism>
<protein>
    <submittedName>
        <fullName evidence="3">GGDEF domain-containing protein</fullName>
        <ecNumber evidence="3">2.7.7.65</ecNumber>
    </submittedName>
</protein>
<dbReference type="EC" id="2.7.7.65" evidence="3"/>
<dbReference type="EMBL" id="JASCTH010000037">
    <property type="protein sequence ID" value="MDI6104832.1"/>
    <property type="molecule type" value="Genomic_DNA"/>
</dbReference>
<dbReference type="InterPro" id="IPR000160">
    <property type="entry name" value="GGDEF_dom"/>
</dbReference>
<dbReference type="CDD" id="cd01949">
    <property type="entry name" value="GGDEF"/>
    <property type="match status" value="1"/>
</dbReference>
<reference evidence="3 4" key="1">
    <citation type="submission" date="2023-05" db="EMBL/GenBank/DDBJ databases">
        <title>Actinoplanes sp. NEAU-A12 genome sequencing.</title>
        <authorList>
            <person name="Wang Z.-S."/>
        </authorList>
    </citation>
    <scope>NUCLEOTIDE SEQUENCE [LARGE SCALE GENOMIC DNA]</scope>
    <source>
        <strain evidence="3 4">NEAU-A12</strain>
    </source>
</reference>
<proteinExistence type="predicted"/>
<evidence type="ECO:0000256" key="1">
    <source>
        <dbReference type="SAM" id="Phobius"/>
    </source>
</evidence>
<dbReference type="RefSeq" id="WP_282766256.1">
    <property type="nucleotide sequence ID" value="NZ_JASCTH010000037.1"/>
</dbReference>
<gene>
    <name evidence="3" type="ORF">QLQ12_40220</name>
</gene>
<keyword evidence="3" id="KW-0808">Transferase</keyword>
<keyword evidence="1" id="KW-0812">Transmembrane</keyword>
<feature type="transmembrane region" description="Helical" evidence="1">
    <location>
        <begin position="166"/>
        <end position="190"/>
    </location>
</feature>
<keyword evidence="1" id="KW-0472">Membrane</keyword>
<dbReference type="SUPFAM" id="SSF55073">
    <property type="entry name" value="Nucleotide cyclase"/>
    <property type="match status" value="1"/>
</dbReference>
<dbReference type="PANTHER" id="PTHR46663">
    <property type="entry name" value="DIGUANYLATE CYCLASE DGCT-RELATED"/>
    <property type="match status" value="1"/>
</dbReference>
<dbReference type="InterPro" id="IPR029787">
    <property type="entry name" value="Nucleotide_cyclase"/>
</dbReference>
<dbReference type="PANTHER" id="PTHR46663:SF3">
    <property type="entry name" value="SLL0267 PROTEIN"/>
    <property type="match status" value="1"/>
</dbReference>
<dbReference type="InterPro" id="IPR043128">
    <property type="entry name" value="Rev_trsase/Diguanyl_cyclase"/>
</dbReference>
<dbReference type="GO" id="GO:0052621">
    <property type="term" value="F:diguanylate cyclase activity"/>
    <property type="evidence" value="ECO:0007669"/>
    <property type="project" value="UniProtKB-EC"/>
</dbReference>
<keyword evidence="4" id="KW-1185">Reference proteome</keyword>
<evidence type="ECO:0000313" key="3">
    <source>
        <dbReference type="EMBL" id="MDI6104832.1"/>
    </source>
</evidence>
<keyword evidence="1" id="KW-1133">Transmembrane helix</keyword>
<evidence type="ECO:0000313" key="4">
    <source>
        <dbReference type="Proteomes" id="UP001241758"/>
    </source>
</evidence>
<dbReference type="InterPro" id="IPR052163">
    <property type="entry name" value="DGC-Regulatory_Protein"/>
</dbReference>
<dbReference type="Gene3D" id="3.30.70.270">
    <property type="match status" value="1"/>
</dbReference>
<feature type="transmembrane region" description="Helical" evidence="1">
    <location>
        <begin position="34"/>
        <end position="55"/>
    </location>
</feature>
<feature type="transmembrane region" description="Helical" evidence="1">
    <location>
        <begin position="297"/>
        <end position="316"/>
    </location>
</feature>
<comment type="caution">
    <text evidence="3">The sequence shown here is derived from an EMBL/GenBank/DDBJ whole genome shotgun (WGS) entry which is preliminary data.</text>
</comment>
<name>A0ABT6WYL5_9ACTN</name>
<accession>A0ABT6WYL5</accession>
<sequence>MRYRTPSVALAALALSAFWVLVHLIGVGGWAFQFYGYRFSAPVLLLTSAWLSWRTARLATRPGARRFSLLAAASWTTTACGSTIALAESLVTGSATYPSGNPVVQLIDVVALSFALVALLSVPVRSRWSASNVRLGLDMAIVMVTAVLFCWYFFVQPALGDDARGFLTAMILIRTCGILVAIFAVVRLLLGGVAEISRLALITWMIAGVFLVAVSVLQRTLPGPHLHFALALWALYLHLLTKVAVAQHRKVTGHGEATANTSAPVQRPNSLSPYIAVALGYALLVVALTRGLDNRSWPLVAGAILLTALVVARQIVGLRDNGRLVVKIDASMQALREAMNREQVLNDLGTGLLTTTDSAQVHRLAAGAAATLVAGCPGARAAIVRVTSDDPDTWTVLHAAGAGAEVVAGVRLASDCVPDELLARLADGQVISGPGLTALGVAGLDTVGGRPVTLFPLLNGARFFGIMTVSADGELPEDVLKSLQTLRTQVSLALGSVALTEELTRRATHDMLTGLGNRALLRDRLTAALARARRNGRPTGVLLLDLNGFKPINDTYGHDAGDLVLQEVAQRLRDCMRTEDTVARLGGDEFVILAEDLLDVSGALTVADRVVQALNEPMTVNGHELRTPASIGIALSYGHSGPDDVLRHADTAMYVAKRRGGGCYHVHETVDEETAISSA</sequence>
<feature type="transmembrane region" description="Helical" evidence="1">
    <location>
        <begin position="67"/>
        <end position="91"/>
    </location>
</feature>
<dbReference type="PROSITE" id="PS50887">
    <property type="entry name" value="GGDEF"/>
    <property type="match status" value="1"/>
</dbReference>
<feature type="transmembrane region" description="Helical" evidence="1">
    <location>
        <begin position="271"/>
        <end position="291"/>
    </location>
</feature>
<dbReference type="SUPFAM" id="SSF55781">
    <property type="entry name" value="GAF domain-like"/>
    <property type="match status" value="1"/>
</dbReference>
<evidence type="ECO:0000259" key="2">
    <source>
        <dbReference type="PROSITE" id="PS50887"/>
    </source>
</evidence>
<dbReference type="SMART" id="SM00267">
    <property type="entry name" value="GGDEF"/>
    <property type="match status" value="1"/>
</dbReference>
<feature type="transmembrane region" description="Helical" evidence="1">
    <location>
        <begin position="103"/>
        <end position="123"/>
    </location>
</feature>
<dbReference type="Pfam" id="PF00990">
    <property type="entry name" value="GGDEF"/>
    <property type="match status" value="1"/>
</dbReference>